<evidence type="ECO:0000313" key="4">
    <source>
        <dbReference type="EMBL" id="VEJ22213.1"/>
    </source>
</evidence>
<keyword evidence="2 4" id="KW-0449">Lipoprotein</keyword>
<comment type="subcellular location">
    <subcellularLocation>
        <location evidence="2">Cell outer membrane</location>
    </subcellularLocation>
</comment>
<dbReference type="PRINTS" id="PR01171">
    <property type="entry name" value="BCTLIPOCALIN"/>
</dbReference>
<dbReference type="InterPro" id="IPR022271">
    <property type="entry name" value="Lipocalin_ApoD"/>
</dbReference>
<protein>
    <recommendedName>
        <fullName evidence="2">Outer membrane lipoprotein Blc</fullName>
    </recommendedName>
</protein>
<gene>
    <name evidence="4" type="primary">blc</name>
    <name evidence="4" type="ORF">NCTC12227_01999</name>
</gene>
<dbReference type="InterPro" id="IPR022272">
    <property type="entry name" value="Lipocalin_CS"/>
</dbReference>
<accession>A0A1X3CJZ0</accession>
<dbReference type="PROSITE" id="PS00213">
    <property type="entry name" value="LIPOCALIN"/>
    <property type="match status" value="1"/>
</dbReference>
<comment type="similarity">
    <text evidence="1 2">Belongs to the calycin superfamily. Lipocalin family.</text>
</comment>
<evidence type="ECO:0000256" key="2">
    <source>
        <dbReference type="PIRNR" id="PIRNR036893"/>
    </source>
</evidence>
<dbReference type="PANTHER" id="PTHR10612">
    <property type="entry name" value="APOLIPOPROTEIN D"/>
    <property type="match status" value="1"/>
</dbReference>
<proteinExistence type="inferred from homology"/>
<evidence type="ECO:0000256" key="1">
    <source>
        <dbReference type="ARBA" id="ARBA00006889"/>
    </source>
</evidence>
<dbReference type="KEGG" id="nani:NCTC12227_01999"/>
<dbReference type="InterPro" id="IPR000566">
    <property type="entry name" value="Lipocln_cytosolic_FA-bd_dom"/>
</dbReference>
<dbReference type="Gene3D" id="2.40.128.20">
    <property type="match status" value="1"/>
</dbReference>
<name>A0A1X3CJZ0_9NEIS</name>
<dbReference type="EMBL" id="LR134516">
    <property type="protein sequence ID" value="VEJ22213.1"/>
    <property type="molecule type" value="Genomic_DNA"/>
</dbReference>
<organism evidence="4 5">
    <name type="scientific">Neisseria animaloris</name>
    <dbReference type="NCBI Taxonomy" id="326522"/>
    <lineage>
        <taxon>Bacteria</taxon>
        <taxon>Pseudomonadati</taxon>
        <taxon>Pseudomonadota</taxon>
        <taxon>Betaproteobacteria</taxon>
        <taxon>Neisseriales</taxon>
        <taxon>Neisseriaceae</taxon>
        <taxon>Neisseria</taxon>
    </lineage>
</organism>
<comment type="function">
    <text evidence="2">Involved in the storage or transport of lipids necessary for membrane maintenance under stressful conditions. Displays a binding preference for lysophospholipids.</text>
</comment>
<feature type="chain" id="PRO_5023586033" description="Outer membrane lipoprotein Blc" evidence="2">
    <location>
        <begin position="21"/>
        <end position="179"/>
    </location>
</feature>
<dbReference type="RefSeq" id="WP_085389972.1">
    <property type="nucleotide sequence ID" value="NZ_JBGNXI010000002.1"/>
</dbReference>
<dbReference type="InterPro" id="IPR012674">
    <property type="entry name" value="Calycin"/>
</dbReference>
<dbReference type="InterPro" id="IPR002446">
    <property type="entry name" value="Lipocalin_bac"/>
</dbReference>
<dbReference type="AlphaFoldDB" id="A0A1X3CJZ0"/>
<dbReference type="GO" id="GO:0009279">
    <property type="term" value="C:cell outer membrane"/>
    <property type="evidence" value="ECO:0007669"/>
    <property type="project" value="UniProtKB-SubCell"/>
</dbReference>
<keyword evidence="2" id="KW-0446">Lipid-binding</keyword>
<evidence type="ECO:0000259" key="3">
    <source>
        <dbReference type="Pfam" id="PF08212"/>
    </source>
</evidence>
<dbReference type="Proteomes" id="UP000268229">
    <property type="component" value="Chromosome"/>
</dbReference>
<sequence length="179" mass="20139">MAFRFSTLFGLACIGASVQAADLPPLQTVDRVDIGRYAGTWYEIARLPMPFQKQCAANVTATYTPNPDNTVTVINRCLKADGNWSVAEGLARPQSDANNRLSVSFLPKVLRRLPFGKAPYWIMALDENYRTAMVGQPDRKYLWILSRTPQIDESVYQAYLKLAAEQGYDLSELIRTKQN</sequence>
<feature type="signal peptide" evidence="2">
    <location>
        <begin position="1"/>
        <end position="20"/>
    </location>
</feature>
<dbReference type="InterPro" id="IPR047202">
    <property type="entry name" value="Lipocalin_Blc-like_dom"/>
</dbReference>
<dbReference type="PIRSF" id="PIRSF036893">
    <property type="entry name" value="Lipocalin_ApoD"/>
    <property type="match status" value="1"/>
</dbReference>
<reference evidence="4 5" key="1">
    <citation type="submission" date="2018-12" db="EMBL/GenBank/DDBJ databases">
        <authorList>
            <consortium name="Pathogen Informatics"/>
        </authorList>
    </citation>
    <scope>NUCLEOTIDE SEQUENCE [LARGE SCALE GENOMIC DNA]</scope>
    <source>
        <strain evidence="4 5">NCTC12227</strain>
    </source>
</reference>
<keyword evidence="2" id="KW-0732">Signal</keyword>
<dbReference type="OrthoDB" id="9793905at2"/>
<dbReference type="SUPFAM" id="SSF50814">
    <property type="entry name" value="Lipocalins"/>
    <property type="match status" value="1"/>
</dbReference>
<keyword evidence="5" id="KW-1185">Reference proteome</keyword>
<keyword evidence="2" id="KW-0998">Cell outer membrane</keyword>
<dbReference type="GO" id="GO:0006950">
    <property type="term" value="P:response to stress"/>
    <property type="evidence" value="ECO:0007669"/>
    <property type="project" value="UniProtKB-ARBA"/>
</dbReference>
<comment type="subunit">
    <text evidence="2">Homodimer.</text>
</comment>
<keyword evidence="2" id="KW-0472">Membrane</keyword>
<feature type="domain" description="Lipocalin/cytosolic fatty-acid binding" evidence="3">
    <location>
        <begin position="32"/>
        <end position="178"/>
    </location>
</feature>
<dbReference type="CDD" id="cd19438">
    <property type="entry name" value="lipocalin_Blc-like"/>
    <property type="match status" value="1"/>
</dbReference>
<dbReference type="PANTHER" id="PTHR10612:SF34">
    <property type="entry name" value="APOLIPOPROTEIN D"/>
    <property type="match status" value="1"/>
</dbReference>
<dbReference type="GO" id="GO:0008289">
    <property type="term" value="F:lipid binding"/>
    <property type="evidence" value="ECO:0007669"/>
    <property type="project" value="UniProtKB-UniRule"/>
</dbReference>
<evidence type="ECO:0000313" key="5">
    <source>
        <dbReference type="Proteomes" id="UP000268229"/>
    </source>
</evidence>
<dbReference type="Pfam" id="PF08212">
    <property type="entry name" value="Lipocalin_2"/>
    <property type="match status" value="1"/>
</dbReference>